<dbReference type="AlphaFoldDB" id="R0FBQ6"/>
<dbReference type="PANTHER" id="PTHR33271">
    <property type="entry name" value="OS04G0445200 PROTEIN"/>
    <property type="match status" value="1"/>
</dbReference>
<dbReference type="InterPro" id="IPR014710">
    <property type="entry name" value="RmlC-like_jellyroll"/>
</dbReference>
<sequence length="166" mass="18876">DHHLKKKLESLTSFSSILNSQIVKIQMGKHFQTLSLLLFTVCVCVALIIPRLNLKEAILSVYSGSEFPIDIHGVKILRQASDAKLAQLGVSSWPKWEGAPSKFPWEFKKTETMFFVEGKVKVNVDGYDKKDETFEIGKGDVVVFPKDMKVVWEITEAVKKRYSLEE</sequence>
<evidence type="ECO:0000259" key="2">
    <source>
        <dbReference type="Pfam" id="PF05899"/>
    </source>
</evidence>
<keyword evidence="4" id="KW-1185">Reference proteome</keyword>
<gene>
    <name evidence="3" type="ORF">CARUB_v10002129mg</name>
</gene>
<evidence type="ECO:0000313" key="3">
    <source>
        <dbReference type="EMBL" id="EOA19482.1"/>
    </source>
</evidence>
<keyword evidence="1" id="KW-0812">Transmembrane</keyword>
<dbReference type="Pfam" id="PF05899">
    <property type="entry name" value="Cupin_3"/>
    <property type="match status" value="1"/>
</dbReference>
<dbReference type="Proteomes" id="UP000029121">
    <property type="component" value="Unassembled WGS sequence"/>
</dbReference>
<name>R0FBQ6_9BRAS</name>
<dbReference type="KEGG" id="crb:17884415"/>
<reference evidence="4" key="1">
    <citation type="journal article" date="2013" name="Nat. Genet.">
        <title>The Capsella rubella genome and the genomic consequences of rapid mating system evolution.</title>
        <authorList>
            <person name="Slotte T."/>
            <person name="Hazzouri K.M."/>
            <person name="Agren J.A."/>
            <person name="Koenig D."/>
            <person name="Maumus F."/>
            <person name="Guo Y.L."/>
            <person name="Steige K."/>
            <person name="Platts A.E."/>
            <person name="Escobar J.S."/>
            <person name="Newman L.K."/>
            <person name="Wang W."/>
            <person name="Mandakova T."/>
            <person name="Vello E."/>
            <person name="Smith L.M."/>
            <person name="Henz S.R."/>
            <person name="Steffen J."/>
            <person name="Takuno S."/>
            <person name="Brandvain Y."/>
            <person name="Coop G."/>
            <person name="Andolfatto P."/>
            <person name="Hu T.T."/>
            <person name="Blanchette M."/>
            <person name="Clark R.M."/>
            <person name="Quesneville H."/>
            <person name="Nordborg M."/>
            <person name="Gaut B.S."/>
            <person name="Lysak M.A."/>
            <person name="Jenkins J."/>
            <person name="Grimwood J."/>
            <person name="Chapman J."/>
            <person name="Prochnik S."/>
            <person name="Shu S."/>
            <person name="Rokhsar D."/>
            <person name="Schmutz J."/>
            <person name="Weigel D."/>
            <person name="Wright S.I."/>
        </authorList>
    </citation>
    <scope>NUCLEOTIDE SEQUENCE [LARGE SCALE GENOMIC DNA]</scope>
    <source>
        <strain evidence="4">cv. Monte Gargano</strain>
    </source>
</reference>
<keyword evidence="1" id="KW-0472">Membrane</keyword>
<accession>R0FBQ6</accession>
<keyword evidence="1" id="KW-1133">Transmembrane helix</keyword>
<dbReference type="eggNOG" id="ENOG502S1FE">
    <property type="taxonomic scope" value="Eukaryota"/>
</dbReference>
<dbReference type="InterPro" id="IPR008579">
    <property type="entry name" value="UGlyAH_Cupin_dom"/>
</dbReference>
<dbReference type="OrthoDB" id="10260542at2759"/>
<dbReference type="EMBL" id="KB870810">
    <property type="protein sequence ID" value="EOA19482.1"/>
    <property type="molecule type" value="Genomic_DNA"/>
</dbReference>
<dbReference type="CDD" id="cd02227">
    <property type="entry name" value="cupin_TM1112-like"/>
    <property type="match status" value="1"/>
</dbReference>
<evidence type="ECO:0000313" key="4">
    <source>
        <dbReference type="Proteomes" id="UP000029121"/>
    </source>
</evidence>
<dbReference type="SUPFAM" id="SSF51182">
    <property type="entry name" value="RmlC-like cupins"/>
    <property type="match status" value="1"/>
</dbReference>
<feature type="domain" description="(S)-ureidoglycine aminohydrolase cupin" evidence="2">
    <location>
        <begin position="86"/>
        <end position="162"/>
    </location>
</feature>
<proteinExistence type="predicted"/>
<dbReference type="PANTHER" id="PTHR33271:SF1">
    <property type="entry name" value="RMLC-LIKE JELLY ROLL PROTEIN-RELATED"/>
    <property type="match status" value="1"/>
</dbReference>
<feature type="non-terminal residue" evidence="3">
    <location>
        <position position="1"/>
    </location>
</feature>
<feature type="transmembrane region" description="Helical" evidence="1">
    <location>
        <begin position="34"/>
        <end position="52"/>
    </location>
</feature>
<protein>
    <recommendedName>
        <fullName evidence="2">(S)-ureidoglycine aminohydrolase cupin domain-containing protein</fullName>
    </recommendedName>
</protein>
<dbReference type="InterPro" id="IPR011051">
    <property type="entry name" value="RmlC_Cupin_sf"/>
</dbReference>
<dbReference type="Gene3D" id="2.60.120.10">
    <property type="entry name" value="Jelly Rolls"/>
    <property type="match status" value="1"/>
</dbReference>
<organism evidence="3 4">
    <name type="scientific">Capsella rubella</name>
    <dbReference type="NCBI Taxonomy" id="81985"/>
    <lineage>
        <taxon>Eukaryota</taxon>
        <taxon>Viridiplantae</taxon>
        <taxon>Streptophyta</taxon>
        <taxon>Embryophyta</taxon>
        <taxon>Tracheophyta</taxon>
        <taxon>Spermatophyta</taxon>
        <taxon>Magnoliopsida</taxon>
        <taxon>eudicotyledons</taxon>
        <taxon>Gunneridae</taxon>
        <taxon>Pentapetalae</taxon>
        <taxon>rosids</taxon>
        <taxon>malvids</taxon>
        <taxon>Brassicales</taxon>
        <taxon>Brassicaceae</taxon>
        <taxon>Camelineae</taxon>
        <taxon>Capsella</taxon>
    </lineage>
</organism>
<evidence type="ECO:0000256" key="1">
    <source>
        <dbReference type="SAM" id="Phobius"/>
    </source>
</evidence>